<feature type="domain" description="Metallo-beta-lactamase" evidence="2">
    <location>
        <begin position="50"/>
        <end position="210"/>
    </location>
</feature>
<dbReference type="InterPro" id="IPR036388">
    <property type="entry name" value="WH-like_DNA-bd_sf"/>
</dbReference>
<dbReference type="InterPro" id="IPR036866">
    <property type="entry name" value="RibonucZ/Hydroxyglut_hydro"/>
</dbReference>
<feature type="region of interest" description="Disordered" evidence="1">
    <location>
        <begin position="1"/>
        <end position="32"/>
    </location>
</feature>
<evidence type="ECO:0000259" key="2">
    <source>
        <dbReference type="SMART" id="SM00849"/>
    </source>
</evidence>
<dbReference type="RefSeq" id="WP_345713234.1">
    <property type="nucleotide sequence ID" value="NZ_BAABIL010000462.1"/>
</dbReference>
<organism evidence="3 4">
    <name type="scientific">Kineococcus glutinatus</name>
    <dbReference type="NCBI Taxonomy" id="1070872"/>
    <lineage>
        <taxon>Bacteria</taxon>
        <taxon>Bacillati</taxon>
        <taxon>Actinomycetota</taxon>
        <taxon>Actinomycetes</taxon>
        <taxon>Kineosporiales</taxon>
        <taxon>Kineosporiaceae</taxon>
        <taxon>Kineococcus</taxon>
    </lineage>
</organism>
<dbReference type="SMART" id="SM00849">
    <property type="entry name" value="Lactamase_B"/>
    <property type="match status" value="1"/>
</dbReference>
<protein>
    <submittedName>
        <fullName evidence="3">MBL fold metallo-hydrolase</fullName>
    </submittedName>
</protein>
<name>A0ABP9I518_9ACTN</name>
<proteinExistence type="predicted"/>
<dbReference type="Proteomes" id="UP001501195">
    <property type="component" value="Unassembled WGS sequence"/>
</dbReference>
<evidence type="ECO:0000256" key="1">
    <source>
        <dbReference type="SAM" id="MobiDB-lite"/>
    </source>
</evidence>
<dbReference type="PANTHER" id="PTHR23131">
    <property type="entry name" value="ENDORIBONUCLEASE LACTB2"/>
    <property type="match status" value="1"/>
</dbReference>
<evidence type="ECO:0000313" key="4">
    <source>
        <dbReference type="Proteomes" id="UP001501195"/>
    </source>
</evidence>
<sequence>MTGPARQDGPPQDGPRQDGPQQEAPWTGGRATERAVCVLAPNPGPMTLEGTNTWVLSEPGSARAVVVDPGPDDEQHLARVRTALARRRARLVAVLLTHSHLDHTAGAQRLAAAAGVEVVAAAAWRDGEELDVEGLQLVALRTPGHTADSACFALPADRALLTGDTVLGRGSTVLAEDGSLTDFLTTLDRLLALATPTPEHPGLDVLLPGHGPLVRDPVAVLAGYRRHREERLAQVREALAAGAGTTAEVVAHVHPGLDPALQRAATWSVRAQLAHLGADLP</sequence>
<dbReference type="SUPFAM" id="SSF56281">
    <property type="entry name" value="Metallo-hydrolase/oxidoreductase"/>
    <property type="match status" value="1"/>
</dbReference>
<accession>A0ABP9I518</accession>
<dbReference type="Gene3D" id="1.10.10.10">
    <property type="entry name" value="Winged helix-like DNA-binding domain superfamily/Winged helix DNA-binding domain"/>
    <property type="match status" value="1"/>
</dbReference>
<gene>
    <name evidence="3" type="ORF">GCM10023225_27700</name>
</gene>
<dbReference type="PANTHER" id="PTHR23131:SF0">
    <property type="entry name" value="ENDORIBONUCLEASE LACTB2"/>
    <property type="match status" value="1"/>
</dbReference>
<dbReference type="Gene3D" id="3.60.15.10">
    <property type="entry name" value="Ribonuclease Z/Hydroxyacylglutathione hydrolase-like"/>
    <property type="match status" value="1"/>
</dbReference>
<dbReference type="Pfam" id="PF00753">
    <property type="entry name" value="Lactamase_B"/>
    <property type="match status" value="2"/>
</dbReference>
<dbReference type="InterPro" id="IPR050662">
    <property type="entry name" value="Sec-metab_biosynth-thioest"/>
</dbReference>
<dbReference type="EMBL" id="BAABIL010000462">
    <property type="protein sequence ID" value="GAA4988511.1"/>
    <property type="molecule type" value="Genomic_DNA"/>
</dbReference>
<reference evidence="4" key="1">
    <citation type="journal article" date="2019" name="Int. J. Syst. Evol. Microbiol.">
        <title>The Global Catalogue of Microorganisms (GCM) 10K type strain sequencing project: providing services to taxonomists for standard genome sequencing and annotation.</title>
        <authorList>
            <consortium name="The Broad Institute Genomics Platform"/>
            <consortium name="The Broad Institute Genome Sequencing Center for Infectious Disease"/>
            <person name="Wu L."/>
            <person name="Ma J."/>
        </authorList>
    </citation>
    <scope>NUCLEOTIDE SEQUENCE [LARGE SCALE GENOMIC DNA]</scope>
    <source>
        <strain evidence="4">JCM 18126</strain>
    </source>
</reference>
<evidence type="ECO:0000313" key="3">
    <source>
        <dbReference type="EMBL" id="GAA4988511.1"/>
    </source>
</evidence>
<comment type="caution">
    <text evidence="3">The sequence shown here is derived from an EMBL/GenBank/DDBJ whole genome shotgun (WGS) entry which is preliminary data.</text>
</comment>
<keyword evidence="4" id="KW-1185">Reference proteome</keyword>
<dbReference type="InterPro" id="IPR001279">
    <property type="entry name" value="Metallo-B-lactamas"/>
</dbReference>
<feature type="compositionally biased region" description="Low complexity" evidence="1">
    <location>
        <begin position="1"/>
        <end position="11"/>
    </location>
</feature>